<dbReference type="WBParaSite" id="NBR_0000605901-mRNA-1">
    <property type="protein sequence ID" value="NBR_0000605901-mRNA-1"/>
    <property type="gene ID" value="NBR_0000605901"/>
</dbReference>
<sequence>MVLILQNRIAQRLAQLEDRVCALAEENENLTKINDELSQLLVEMSGKFLSDVNSLRAELDSMRSTCRPQPCNVRVARDLGGGSFEIIWDLPIVKCCSSRWNIG</sequence>
<evidence type="ECO:0000313" key="2">
    <source>
        <dbReference type="Proteomes" id="UP000271162"/>
    </source>
</evidence>
<accession>A0A0N4XTU7</accession>
<gene>
    <name evidence="1" type="ORF">NBR_LOCUS6060</name>
</gene>
<organism evidence="3">
    <name type="scientific">Nippostrongylus brasiliensis</name>
    <name type="common">Rat hookworm</name>
    <dbReference type="NCBI Taxonomy" id="27835"/>
    <lineage>
        <taxon>Eukaryota</taxon>
        <taxon>Metazoa</taxon>
        <taxon>Ecdysozoa</taxon>
        <taxon>Nematoda</taxon>
        <taxon>Chromadorea</taxon>
        <taxon>Rhabditida</taxon>
        <taxon>Rhabditina</taxon>
        <taxon>Rhabditomorpha</taxon>
        <taxon>Strongyloidea</taxon>
        <taxon>Heligmosomidae</taxon>
        <taxon>Nippostrongylus</taxon>
    </lineage>
</organism>
<name>A0A0N4XTU7_NIPBR</name>
<proteinExistence type="predicted"/>
<reference evidence="1 2" key="2">
    <citation type="submission" date="2018-11" db="EMBL/GenBank/DDBJ databases">
        <authorList>
            <consortium name="Pathogen Informatics"/>
        </authorList>
    </citation>
    <scope>NUCLEOTIDE SEQUENCE [LARGE SCALE GENOMIC DNA]</scope>
</reference>
<dbReference type="STRING" id="27835.A0A0N4XTU7"/>
<reference evidence="3" key="1">
    <citation type="submission" date="2016-04" db="UniProtKB">
        <authorList>
            <consortium name="WormBaseParasite"/>
        </authorList>
    </citation>
    <scope>IDENTIFICATION</scope>
</reference>
<dbReference type="Proteomes" id="UP000271162">
    <property type="component" value="Unassembled WGS sequence"/>
</dbReference>
<evidence type="ECO:0000313" key="1">
    <source>
        <dbReference type="EMBL" id="VDL69649.1"/>
    </source>
</evidence>
<dbReference type="AlphaFoldDB" id="A0A0N4XTU7"/>
<protein>
    <submittedName>
        <fullName evidence="3">BZIP transcription factor</fullName>
    </submittedName>
</protein>
<evidence type="ECO:0000313" key="3">
    <source>
        <dbReference type="WBParaSite" id="NBR_0000605901-mRNA-1"/>
    </source>
</evidence>
<dbReference type="EMBL" id="UYSL01019773">
    <property type="protein sequence ID" value="VDL69649.1"/>
    <property type="molecule type" value="Genomic_DNA"/>
</dbReference>
<keyword evidence="2" id="KW-1185">Reference proteome</keyword>